<dbReference type="AlphaFoldDB" id="A0A4Z2ENA1"/>
<dbReference type="OrthoDB" id="3245100at2759"/>
<feature type="region of interest" description="Disordered" evidence="1">
    <location>
        <begin position="1"/>
        <end position="20"/>
    </location>
</feature>
<gene>
    <name evidence="2" type="primary">Ctnnd1_1</name>
    <name evidence="2" type="ORF">EYF80_059896</name>
</gene>
<comment type="caution">
    <text evidence="2">The sequence shown here is derived from an EMBL/GenBank/DDBJ whole genome shotgun (WGS) entry which is preliminary data.</text>
</comment>
<organism evidence="2 3">
    <name type="scientific">Liparis tanakae</name>
    <name type="common">Tanaka's snailfish</name>
    <dbReference type="NCBI Taxonomy" id="230148"/>
    <lineage>
        <taxon>Eukaryota</taxon>
        <taxon>Metazoa</taxon>
        <taxon>Chordata</taxon>
        <taxon>Craniata</taxon>
        <taxon>Vertebrata</taxon>
        <taxon>Euteleostomi</taxon>
        <taxon>Actinopterygii</taxon>
        <taxon>Neopterygii</taxon>
        <taxon>Teleostei</taxon>
        <taxon>Neoteleostei</taxon>
        <taxon>Acanthomorphata</taxon>
        <taxon>Eupercaria</taxon>
        <taxon>Perciformes</taxon>
        <taxon>Cottioidei</taxon>
        <taxon>Cottales</taxon>
        <taxon>Liparidae</taxon>
        <taxon>Liparis</taxon>
    </lineage>
</organism>
<evidence type="ECO:0000313" key="2">
    <source>
        <dbReference type="EMBL" id="TNN29954.1"/>
    </source>
</evidence>
<evidence type="ECO:0000313" key="3">
    <source>
        <dbReference type="Proteomes" id="UP000314294"/>
    </source>
</evidence>
<dbReference type="Proteomes" id="UP000314294">
    <property type="component" value="Unassembled WGS sequence"/>
</dbReference>
<name>A0A4Z2ENA1_9TELE</name>
<accession>A0A4Z2ENA1</accession>
<reference evidence="2 3" key="1">
    <citation type="submission" date="2019-03" db="EMBL/GenBank/DDBJ databases">
        <title>First draft genome of Liparis tanakae, snailfish: a comprehensive survey of snailfish specific genes.</title>
        <authorList>
            <person name="Kim W."/>
            <person name="Song I."/>
            <person name="Jeong J.-H."/>
            <person name="Kim D."/>
            <person name="Kim S."/>
            <person name="Ryu S."/>
            <person name="Song J.Y."/>
            <person name="Lee S.K."/>
        </authorList>
    </citation>
    <scope>NUCLEOTIDE SEQUENCE [LARGE SCALE GENOMIC DNA]</scope>
    <source>
        <tissue evidence="2">Muscle</tissue>
    </source>
</reference>
<evidence type="ECO:0000256" key="1">
    <source>
        <dbReference type="SAM" id="MobiDB-lite"/>
    </source>
</evidence>
<keyword evidence="3" id="KW-1185">Reference proteome</keyword>
<feature type="region of interest" description="Disordered" evidence="1">
    <location>
        <begin position="162"/>
        <end position="200"/>
    </location>
</feature>
<protein>
    <submittedName>
        <fullName evidence="2">Catenin delta-1</fullName>
    </submittedName>
</protein>
<sequence length="200" mass="21750">MAREIQGAPPCGRNEKCTTPITTPRLAMPLVVSKDNGRIPCDADLERLTLNEGYINGTHHFRMDPGQVVQETYTVEEDPQEAPPVVSVETGDDGTTRRTETTVKKVVKTTTTRTVIPSVSDTLSLDGGGSVSGMGGGYPPPMLYRQAPGVGVPMDYPTHTVPRNYQYGPPVGYEDYRAGPPSEASYTSLSRGARMDDRYR</sequence>
<feature type="region of interest" description="Disordered" evidence="1">
    <location>
        <begin position="76"/>
        <end position="98"/>
    </location>
</feature>
<proteinExistence type="predicted"/>
<dbReference type="EMBL" id="SRLO01005000">
    <property type="protein sequence ID" value="TNN29954.1"/>
    <property type="molecule type" value="Genomic_DNA"/>
</dbReference>